<name>A0A5B0LVK4_PUCGR</name>
<dbReference type="Proteomes" id="UP000324748">
    <property type="component" value="Unassembled WGS sequence"/>
</dbReference>
<feature type="compositionally biased region" description="Basic and acidic residues" evidence="1">
    <location>
        <begin position="180"/>
        <end position="189"/>
    </location>
</feature>
<dbReference type="EMBL" id="VSWC01000184">
    <property type="protein sequence ID" value="KAA1067738.1"/>
    <property type="molecule type" value="Genomic_DNA"/>
</dbReference>
<dbReference type="EMBL" id="VDEP01000374">
    <property type="protein sequence ID" value="KAA1093517.1"/>
    <property type="molecule type" value="Genomic_DNA"/>
</dbReference>
<dbReference type="AlphaFoldDB" id="A0A5B0LVK4"/>
<evidence type="ECO:0000313" key="2">
    <source>
        <dbReference type="EMBL" id="KAA1067738.1"/>
    </source>
</evidence>
<feature type="compositionally biased region" description="Polar residues" evidence="1">
    <location>
        <begin position="204"/>
        <end position="213"/>
    </location>
</feature>
<accession>A0A5B0LVK4</accession>
<protein>
    <submittedName>
        <fullName evidence="2">Uncharacterized protein</fullName>
    </submittedName>
</protein>
<evidence type="ECO:0000313" key="5">
    <source>
        <dbReference type="Proteomes" id="UP000325313"/>
    </source>
</evidence>
<sequence>MALDIAKREGDENVAILSFLYHADKALALQQSRWLSYPDSKKTGFRPDWLHVTSLCYTTGPVKHLDPTNAWRVVNGLAEWSPTGRCAPVVSQKLHDWKFDISRAPAFLQYAIARVPGCLLIGSANPVTTLICGLWHRRVARKNHSDILPPTGDAERIGQTFLLLTVESEGTQDEPGLGEIEVRSERNRESSVTTTAKSDHHSSSKSLITHQHTATTVDNRKRLAISLALLGPAQRPSSPLPPINKPLLPEKINFVSNNSTFISHTALPLRAALFTNPISSADEEFNQFYGS</sequence>
<organism evidence="2 4">
    <name type="scientific">Puccinia graminis f. sp. tritici</name>
    <dbReference type="NCBI Taxonomy" id="56615"/>
    <lineage>
        <taxon>Eukaryota</taxon>
        <taxon>Fungi</taxon>
        <taxon>Dikarya</taxon>
        <taxon>Basidiomycota</taxon>
        <taxon>Pucciniomycotina</taxon>
        <taxon>Pucciniomycetes</taxon>
        <taxon>Pucciniales</taxon>
        <taxon>Pucciniaceae</taxon>
        <taxon>Puccinia</taxon>
    </lineage>
</organism>
<keyword evidence="4" id="KW-1185">Reference proteome</keyword>
<feature type="region of interest" description="Disordered" evidence="1">
    <location>
        <begin position="171"/>
        <end position="213"/>
    </location>
</feature>
<dbReference type="Proteomes" id="UP000325313">
    <property type="component" value="Unassembled WGS sequence"/>
</dbReference>
<evidence type="ECO:0000313" key="3">
    <source>
        <dbReference type="EMBL" id="KAA1093517.1"/>
    </source>
</evidence>
<comment type="caution">
    <text evidence="2">The sequence shown here is derived from an EMBL/GenBank/DDBJ whole genome shotgun (WGS) entry which is preliminary data.</text>
</comment>
<evidence type="ECO:0000313" key="4">
    <source>
        <dbReference type="Proteomes" id="UP000324748"/>
    </source>
</evidence>
<evidence type="ECO:0000256" key="1">
    <source>
        <dbReference type="SAM" id="MobiDB-lite"/>
    </source>
</evidence>
<reference evidence="4 5" key="1">
    <citation type="submission" date="2019-05" db="EMBL/GenBank/DDBJ databases">
        <title>Emergence of the Ug99 lineage of the wheat stem rust pathogen through somatic hybridization.</title>
        <authorList>
            <person name="Li F."/>
            <person name="Upadhyaya N.M."/>
            <person name="Sperschneider J."/>
            <person name="Matny O."/>
            <person name="Nguyen-Phuc H."/>
            <person name="Mago R."/>
            <person name="Raley C."/>
            <person name="Miller M.E."/>
            <person name="Silverstein K.A.T."/>
            <person name="Henningsen E."/>
            <person name="Hirsch C.D."/>
            <person name="Visser B."/>
            <person name="Pretorius Z.A."/>
            <person name="Steffenson B.J."/>
            <person name="Schwessinger B."/>
            <person name="Dodds P.N."/>
            <person name="Figueroa M."/>
        </authorList>
    </citation>
    <scope>NUCLEOTIDE SEQUENCE [LARGE SCALE GENOMIC DNA]</scope>
    <source>
        <strain evidence="2">21-0</strain>
        <strain evidence="3 5">Ug99</strain>
    </source>
</reference>
<proteinExistence type="predicted"/>
<gene>
    <name evidence="2" type="ORF">PGT21_015858</name>
    <name evidence="3" type="ORF">PGTUg99_024597</name>
</gene>